<name>A0A6C0B8J6_9ZZZZ</name>
<dbReference type="Gene3D" id="3.40.50.12760">
    <property type="match status" value="1"/>
</dbReference>
<sequence length="235" mass="27580">MNYILPHVNISYKENETHCSILSNSLQHYLTTFEPTNEIENKIIMLSKYKPKSNSFFVMLELLHSNRIPDTTEITYVGSDACLEAFDWIKKNISFKLRTKSTQLIIGDIDDFKEQVLYILNHQIAGGMCFLRIADTTQQDTIQLIYVLCACYENVHICKPRAISNSSLVKYIVCTNFKKIVQIDNYQNLIIPYYFMTKINELNAMYGQIQFEYLQYTDDSKEKWIHWCSEFSIPI</sequence>
<dbReference type="AlphaFoldDB" id="A0A6C0B8J6"/>
<evidence type="ECO:0000313" key="1">
    <source>
        <dbReference type="EMBL" id="QHS88360.1"/>
    </source>
</evidence>
<reference evidence="1" key="1">
    <citation type="journal article" date="2020" name="Nature">
        <title>Giant virus diversity and host interactions through global metagenomics.</title>
        <authorList>
            <person name="Schulz F."/>
            <person name="Roux S."/>
            <person name="Paez-Espino D."/>
            <person name="Jungbluth S."/>
            <person name="Walsh D.A."/>
            <person name="Denef V.J."/>
            <person name="McMahon K.D."/>
            <person name="Konstantinidis K.T."/>
            <person name="Eloe-Fadrosh E.A."/>
            <person name="Kyrpides N.C."/>
            <person name="Woyke T."/>
        </authorList>
    </citation>
    <scope>NUCLEOTIDE SEQUENCE</scope>
    <source>
        <strain evidence="1">GVMAG-M-3300010158-55</strain>
    </source>
</reference>
<accession>A0A6C0B8J6</accession>
<organism evidence="1">
    <name type="scientific">viral metagenome</name>
    <dbReference type="NCBI Taxonomy" id="1070528"/>
    <lineage>
        <taxon>unclassified sequences</taxon>
        <taxon>metagenomes</taxon>
        <taxon>organismal metagenomes</taxon>
    </lineage>
</organism>
<dbReference type="EMBL" id="MN739095">
    <property type="protein sequence ID" value="QHS88360.1"/>
    <property type="molecule type" value="Genomic_DNA"/>
</dbReference>
<proteinExistence type="predicted"/>
<protein>
    <submittedName>
        <fullName evidence="1">Uncharacterized protein</fullName>
    </submittedName>
</protein>